<dbReference type="GeneID" id="70134488"/>
<organism evidence="2 3">
    <name type="scientific">Truncatella angustata</name>
    <dbReference type="NCBI Taxonomy" id="152316"/>
    <lineage>
        <taxon>Eukaryota</taxon>
        <taxon>Fungi</taxon>
        <taxon>Dikarya</taxon>
        <taxon>Ascomycota</taxon>
        <taxon>Pezizomycotina</taxon>
        <taxon>Sordariomycetes</taxon>
        <taxon>Xylariomycetidae</taxon>
        <taxon>Amphisphaeriales</taxon>
        <taxon>Sporocadaceae</taxon>
        <taxon>Truncatella</taxon>
    </lineage>
</organism>
<protein>
    <submittedName>
        <fullName evidence="2">NAD-P-binding protein</fullName>
    </submittedName>
</protein>
<reference evidence="2" key="1">
    <citation type="journal article" date="2021" name="Nat. Commun.">
        <title>Genetic determinants of endophytism in the Arabidopsis root mycobiome.</title>
        <authorList>
            <person name="Mesny F."/>
            <person name="Miyauchi S."/>
            <person name="Thiergart T."/>
            <person name="Pickel B."/>
            <person name="Atanasova L."/>
            <person name="Karlsson M."/>
            <person name="Huettel B."/>
            <person name="Barry K.W."/>
            <person name="Haridas S."/>
            <person name="Chen C."/>
            <person name="Bauer D."/>
            <person name="Andreopoulos W."/>
            <person name="Pangilinan J."/>
            <person name="LaButti K."/>
            <person name="Riley R."/>
            <person name="Lipzen A."/>
            <person name="Clum A."/>
            <person name="Drula E."/>
            <person name="Henrissat B."/>
            <person name="Kohler A."/>
            <person name="Grigoriev I.V."/>
            <person name="Martin F.M."/>
            <person name="Hacquard S."/>
        </authorList>
    </citation>
    <scope>NUCLEOTIDE SEQUENCE</scope>
    <source>
        <strain evidence="2">MPI-SDFR-AT-0073</strain>
    </source>
</reference>
<dbReference type="Pfam" id="PF00106">
    <property type="entry name" value="adh_short"/>
    <property type="match status" value="1"/>
</dbReference>
<dbReference type="OrthoDB" id="1933717at2759"/>
<evidence type="ECO:0000313" key="2">
    <source>
        <dbReference type="EMBL" id="KAH6645321.1"/>
    </source>
</evidence>
<dbReference type="RefSeq" id="XP_045951835.1">
    <property type="nucleotide sequence ID" value="XM_046105597.1"/>
</dbReference>
<dbReference type="PRINTS" id="PR00081">
    <property type="entry name" value="GDHRDH"/>
</dbReference>
<name>A0A9P8UBF4_9PEZI</name>
<dbReference type="PRINTS" id="PR00080">
    <property type="entry name" value="SDRFAMILY"/>
</dbReference>
<dbReference type="SUPFAM" id="SSF51735">
    <property type="entry name" value="NAD(P)-binding Rossmann-fold domains"/>
    <property type="match status" value="1"/>
</dbReference>
<comment type="caution">
    <text evidence="2">The sequence shown here is derived from an EMBL/GenBank/DDBJ whole genome shotgun (WGS) entry which is preliminary data.</text>
</comment>
<accession>A0A9P8UBF4</accession>
<evidence type="ECO:0000256" key="1">
    <source>
        <dbReference type="RuleBase" id="RU000363"/>
    </source>
</evidence>
<dbReference type="InterPro" id="IPR036291">
    <property type="entry name" value="NAD(P)-bd_dom_sf"/>
</dbReference>
<dbReference type="Proteomes" id="UP000758603">
    <property type="component" value="Unassembled WGS sequence"/>
</dbReference>
<dbReference type="CDD" id="cd05233">
    <property type="entry name" value="SDR_c"/>
    <property type="match status" value="1"/>
</dbReference>
<sequence length="297" mass="32572">MPTYPPFEPESGLRFTQEIHNDTYPAIDPSPSDCRGKAVYITGASKGIGLALALAYATAGASQIGLGARSLSATIQDEVIDAAKKAGHTAPQVLKNKLDVTDSNSVAEAARLAEKEFGRLDILVNNAGYLEEFAPLCDGDEKEYWRTWEINIRGVYWMSKAMIPLLSKGGEMTIINISSIGAQNLSRGASGYQTTKFALLRFTEFLNVDYGNEGLLAYSVHPGGIPTDLAKGMPSNAFSALLVDTVELASNTIVFLTKEKREWLAGRYVSCTWDMPEFISRKKEIVNDDKLKMRMVW</sequence>
<dbReference type="PANTHER" id="PTHR43975">
    <property type="entry name" value="ZGC:101858"/>
    <property type="match status" value="1"/>
</dbReference>
<comment type="similarity">
    <text evidence="1">Belongs to the short-chain dehydrogenases/reductases (SDR) family.</text>
</comment>
<dbReference type="AlphaFoldDB" id="A0A9P8UBF4"/>
<gene>
    <name evidence="2" type="ORF">BKA67DRAFT_631777</name>
</gene>
<proteinExistence type="inferred from homology"/>
<keyword evidence="3" id="KW-1185">Reference proteome</keyword>
<dbReference type="InterPro" id="IPR002347">
    <property type="entry name" value="SDR_fam"/>
</dbReference>
<evidence type="ECO:0000313" key="3">
    <source>
        <dbReference type="Proteomes" id="UP000758603"/>
    </source>
</evidence>
<dbReference type="Gene3D" id="3.40.50.720">
    <property type="entry name" value="NAD(P)-binding Rossmann-like Domain"/>
    <property type="match status" value="1"/>
</dbReference>
<dbReference type="EMBL" id="JAGPXC010000011">
    <property type="protein sequence ID" value="KAH6645321.1"/>
    <property type="molecule type" value="Genomic_DNA"/>
</dbReference>
<dbReference type="PANTHER" id="PTHR43975:SF2">
    <property type="entry name" value="EG:BACR7A4.14 PROTEIN-RELATED"/>
    <property type="match status" value="1"/>
</dbReference>